<keyword evidence="1" id="KW-1133">Transmembrane helix</keyword>
<feature type="non-terminal residue" evidence="2">
    <location>
        <position position="77"/>
    </location>
</feature>
<evidence type="ECO:0000256" key="1">
    <source>
        <dbReference type="SAM" id="Phobius"/>
    </source>
</evidence>
<dbReference type="Proteomes" id="UP000234681">
    <property type="component" value="Chromosome 9"/>
</dbReference>
<evidence type="ECO:0000313" key="3">
    <source>
        <dbReference type="Proteomes" id="UP000234681"/>
    </source>
</evidence>
<accession>A6KFC2</accession>
<keyword evidence="1" id="KW-0472">Membrane</keyword>
<keyword evidence="1" id="KW-0812">Transmembrane</keyword>
<evidence type="ECO:0000313" key="2">
    <source>
        <dbReference type="EMBL" id="EDL75305.1"/>
    </source>
</evidence>
<gene>
    <name evidence="2" type="ORF">rCG_24992</name>
</gene>
<dbReference type="AlphaFoldDB" id="A6KFC2"/>
<dbReference type="EMBL" id="CH474044">
    <property type="protein sequence ID" value="EDL75305.1"/>
    <property type="molecule type" value="Genomic_DNA"/>
</dbReference>
<proteinExistence type="predicted"/>
<name>A6KFC2_RAT</name>
<sequence length="77" mass="8673">MKVKGYGKRQELSSRYTCLVRPASCLIPSSMLGILRLPQVPFTTIPSLLCLFSFCLSLKVLLKYPLKRSLPKSQLIT</sequence>
<protein>
    <submittedName>
        <fullName evidence="2">RCG24992</fullName>
    </submittedName>
</protein>
<reference evidence="2 3" key="1">
    <citation type="submission" date="2005-09" db="EMBL/GenBank/DDBJ databases">
        <authorList>
            <person name="Mural R.J."/>
            <person name="Li P.W."/>
            <person name="Adams M.D."/>
            <person name="Amanatides P.G."/>
            <person name="Baden-Tillson H."/>
            <person name="Barnstead M."/>
            <person name="Chin S.H."/>
            <person name="Dew I."/>
            <person name="Evans C.A."/>
            <person name="Ferriera S."/>
            <person name="Flanigan M."/>
            <person name="Fosler C."/>
            <person name="Glodek A."/>
            <person name="Gu Z."/>
            <person name="Holt R.A."/>
            <person name="Jennings D."/>
            <person name="Kraft C.L."/>
            <person name="Lu F."/>
            <person name="Nguyen T."/>
            <person name="Nusskern D.R."/>
            <person name="Pfannkoch C.M."/>
            <person name="Sitter C."/>
            <person name="Sutton G.G."/>
            <person name="Venter J.C."/>
            <person name="Wang Z."/>
            <person name="Woodage T."/>
            <person name="Zheng X.H."/>
            <person name="Zhong F."/>
        </authorList>
    </citation>
    <scope>NUCLEOTIDE SEQUENCE [LARGE SCALE GENOMIC DNA]</scope>
    <source>
        <strain>BN</strain>
        <strain evidence="3">Sprague-Dawley</strain>
    </source>
</reference>
<feature type="transmembrane region" description="Helical" evidence="1">
    <location>
        <begin position="44"/>
        <end position="62"/>
    </location>
</feature>
<organism evidence="2 3">
    <name type="scientific">Rattus norvegicus</name>
    <name type="common">Rat</name>
    <dbReference type="NCBI Taxonomy" id="10116"/>
    <lineage>
        <taxon>Eukaryota</taxon>
        <taxon>Metazoa</taxon>
        <taxon>Chordata</taxon>
        <taxon>Craniata</taxon>
        <taxon>Vertebrata</taxon>
        <taxon>Euteleostomi</taxon>
        <taxon>Mammalia</taxon>
        <taxon>Eutheria</taxon>
        <taxon>Euarchontoglires</taxon>
        <taxon>Glires</taxon>
        <taxon>Rodentia</taxon>
        <taxon>Myomorpha</taxon>
        <taxon>Muroidea</taxon>
        <taxon>Muridae</taxon>
        <taxon>Murinae</taxon>
        <taxon>Rattus</taxon>
    </lineage>
</organism>